<keyword evidence="4" id="KW-1185">Reference proteome</keyword>
<dbReference type="InterPro" id="IPR037047">
    <property type="entry name" value="PITH_dom_sf"/>
</dbReference>
<gene>
    <name evidence="3" type="ORF">OH76DRAFT_1408020</name>
</gene>
<protein>
    <submittedName>
        <fullName evidence="3">DUF1000-domain-containing protein</fullName>
    </submittedName>
</protein>
<sequence>MADTEISLLEHLDTPQVTCLNESPEHTFKSIVEGRKKNTGDAYVLSEADEQLLLNISFNQTVKIRSISIQSKNVEQGPKTIRLYINRPSLTFSDVEDGSECLQELELTEEDVAQGKKIPLRFVRFQSVTSLHVFVVSNLGGEDETRIDAIDIFGLPVMGTRDVSGLKKVEDE</sequence>
<dbReference type="GO" id="GO:0005737">
    <property type="term" value="C:cytoplasm"/>
    <property type="evidence" value="ECO:0007669"/>
    <property type="project" value="UniProtKB-ARBA"/>
</dbReference>
<dbReference type="InterPro" id="IPR010400">
    <property type="entry name" value="PITH_dom"/>
</dbReference>
<dbReference type="EMBL" id="KZ857437">
    <property type="protein sequence ID" value="RDX45440.1"/>
    <property type="molecule type" value="Genomic_DNA"/>
</dbReference>
<dbReference type="Proteomes" id="UP000256964">
    <property type="component" value="Unassembled WGS sequence"/>
</dbReference>
<evidence type="ECO:0000259" key="2">
    <source>
        <dbReference type="PROSITE" id="PS51532"/>
    </source>
</evidence>
<dbReference type="PANTHER" id="PTHR12175:SF5">
    <property type="entry name" value="OS03G0795500 PROTEIN"/>
    <property type="match status" value="1"/>
</dbReference>
<dbReference type="InterPro" id="IPR008979">
    <property type="entry name" value="Galactose-bd-like_sf"/>
</dbReference>
<evidence type="ECO:0000313" key="4">
    <source>
        <dbReference type="Proteomes" id="UP000256964"/>
    </source>
</evidence>
<dbReference type="InterPro" id="IPR045099">
    <property type="entry name" value="PITH1-like"/>
</dbReference>
<name>A0A371CYT3_9APHY</name>
<dbReference type="Gene3D" id="2.60.120.470">
    <property type="entry name" value="PITH domain"/>
    <property type="match status" value="1"/>
</dbReference>
<comment type="similarity">
    <text evidence="1">Belongs to the PITHD1 family.</text>
</comment>
<accession>A0A371CYT3</accession>
<dbReference type="SUPFAM" id="SSF49785">
    <property type="entry name" value="Galactose-binding domain-like"/>
    <property type="match status" value="1"/>
</dbReference>
<proteinExistence type="inferred from homology"/>
<dbReference type="PROSITE" id="PS51532">
    <property type="entry name" value="PITH"/>
    <property type="match status" value="1"/>
</dbReference>
<dbReference type="STRING" id="139420.A0A371CYT3"/>
<feature type="domain" description="PITH" evidence="2">
    <location>
        <begin position="1"/>
        <end position="172"/>
    </location>
</feature>
<dbReference type="AlphaFoldDB" id="A0A371CYT3"/>
<organism evidence="3 4">
    <name type="scientific">Lentinus brumalis</name>
    <dbReference type="NCBI Taxonomy" id="2498619"/>
    <lineage>
        <taxon>Eukaryota</taxon>
        <taxon>Fungi</taxon>
        <taxon>Dikarya</taxon>
        <taxon>Basidiomycota</taxon>
        <taxon>Agaricomycotina</taxon>
        <taxon>Agaricomycetes</taxon>
        <taxon>Polyporales</taxon>
        <taxon>Polyporaceae</taxon>
        <taxon>Lentinus</taxon>
    </lineage>
</organism>
<dbReference type="PANTHER" id="PTHR12175">
    <property type="entry name" value="AD039 HT014 THIOREDOXIN FAMILY TRP26"/>
    <property type="match status" value="1"/>
</dbReference>
<dbReference type="Pfam" id="PF06201">
    <property type="entry name" value="PITH"/>
    <property type="match status" value="1"/>
</dbReference>
<evidence type="ECO:0000313" key="3">
    <source>
        <dbReference type="EMBL" id="RDX45440.1"/>
    </source>
</evidence>
<evidence type="ECO:0000256" key="1">
    <source>
        <dbReference type="ARBA" id="ARBA00025788"/>
    </source>
</evidence>
<dbReference type="OrthoDB" id="10263751at2759"/>
<reference evidence="3 4" key="1">
    <citation type="journal article" date="2018" name="Biotechnol. Biofuels">
        <title>Integrative visual omics of the white-rot fungus Polyporus brumalis exposes the biotechnological potential of its oxidative enzymes for delignifying raw plant biomass.</title>
        <authorList>
            <person name="Miyauchi S."/>
            <person name="Rancon A."/>
            <person name="Drula E."/>
            <person name="Hage H."/>
            <person name="Chaduli D."/>
            <person name="Favel A."/>
            <person name="Grisel S."/>
            <person name="Henrissat B."/>
            <person name="Herpoel-Gimbert I."/>
            <person name="Ruiz-Duenas F.J."/>
            <person name="Chevret D."/>
            <person name="Hainaut M."/>
            <person name="Lin J."/>
            <person name="Wang M."/>
            <person name="Pangilinan J."/>
            <person name="Lipzen A."/>
            <person name="Lesage-Meessen L."/>
            <person name="Navarro D."/>
            <person name="Riley R."/>
            <person name="Grigoriev I.V."/>
            <person name="Zhou S."/>
            <person name="Raouche S."/>
            <person name="Rosso M.N."/>
        </authorList>
    </citation>
    <scope>NUCLEOTIDE SEQUENCE [LARGE SCALE GENOMIC DNA]</scope>
    <source>
        <strain evidence="3 4">BRFM 1820</strain>
    </source>
</reference>